<feature type="non-terminal residue" evidence="3">
    <location>
        <position position="1"/>
    </location>
</feature>
<feature type="transmembrane region" description="Helical" evidence="2">
    <location>
        <begin position="244"/>
        <end position="263"/>
    </location>
</feature>
<feature type="transmembrane region" description="Helical" evidence="2">
    <location>
        <begin position="457"/>
        <end position="479"/>
    </location>
</feature>
<evidence type="ECO:0000313" key="4">
    <source>
        <dbReference type="Proteomes" id="UP000604046"/>
    </source>
</evidence>
<gene>
    <name evidence="3" type="ORF">SNAT2548_LOCUS8458</name>
</gene>
<dbReference type="AlphaFoldDB" id="A0A812KAE2"/>
<organism evidence="3 4">
    <name type="scientific">Symbiodinium natans</name>
    <dbReference type="NCBI Taxonomy" id="878477"/>
    <lineage>
        <taxon>Eukaryota</taxon>
        <taxon>Sar</taxon>
        <taxon>Alveolata</taxon>
        <taxon>Dinophyceae</taxon>
        <taxon>Suessiales</taxon>
        <taxon>Symbiodiniaceae</taxon>
        <taxon>Symbiodinium</taxon>
    </lineage>
</organism>
<protein>
    <submittedName>
        <fullName evidence="3">Uncharacterized protein</fullName>
    </submittedName>
</protein>
<dbReference type="EMBL" id="CAJNDS010000625">
    <property type="protein sequence ID" value="CAE7223651.1"/>
    <property type="molecule type" value="Genomic_DNA"/>
</dbReference>
<keyword evidence="4" id="KW-1185">Reference proteome</keyword>
<reference evidence="3" key="1">
    <citation type="submission" date="2021-02" db="EMBL/GenBank/DDBJ databases">
        <authorList>
            <person name="Dougan E. K."/>
            <person name="Rhodes N."/>
            <person name="Thang M."/>
            <person name="Chan C."/>
        </authorList>
    </citation>
    <scope>NUCLEOTIDE SEQUENCE</scope>
</reference>
<accession>A0A812KAE2</accession>
<dbReference type="Proteomes" id="UP000604046">
    <property type="component" value="Unassembled WGS sequence"/>
</dbReference>
<proteinExistence type="predicted"/>
<name>A0A812KAE2_9DINO</name>
<feature type="transmembrane region" description="Helical" evidence="2">
    <location>
        <begin position="499"/>
        <end position="519"/>
    </location>
</feature>
<evidence type="ECO:0000256" key="1">
    <source>
        <dbReference type="SAM" id="MobiDB-lite"/>
    </source>
</evidence>
<evidence type="ECO:0000256" key="2">
    <source>
        <dbReference type="SAM" id="Phobius"/>
    </source>
</evidence>
<keyword evidence="2" id="KW-1133">Transmembrane helix</keyword>
<feature type="transmembrane region" description="Helical" evidence="2">
    <location>
        <begin position="400"/>
        <end position="421"/>
    </location>
</feature>
<feature type="region of interest" description="Disordered" evidence="1">
    <location>
        <begin position="548"/>
        <end position="569"/>
    </location>
</feature>
<evidence type="ECO:0000313" key="3">
    <source>
        <dbReference type="EMBL" id="CAE7223651.1"/>
    </source>
</evidence>
<keyword evidence="2" id="KW-0812">Transmembrane</keyword>
<keyword evidence="2" id="KW-0472">Membrane</keyword>
<comment type="caution">
    <text evidence="3">The sequence shown here is derived from an EMBL/GenBank/DDBJ whole genome shotgun (WGS) entry which is preliminary data.</text>
</comment>
<feature type="transmembrane region" description="Helical" evidence="2">
    <location>
        <begin position="211"/>
        <end position="232"/>
    </location>
</feature>
<feature type="transmembrane region" description="Helical" evidence="2">
    <location>
        <begin position="283"/>
        <end position="304"/>
    </location>
</feature>
<sequence length="569" mass="62597">ETVPPERWCVTRKDLKFLRADVKRAIEENRILPPGNGLDDFLEDLQNGPNVYTVTAQYIKPVTARAGKMSWALMRNPGGLDCHLFISHAWQEGIFEFISKALASWPWRSRNAWCCMLANPQNLDIGALIQSPRSSPFAHALRASSQVLVVPNRHASIYTRLWCAYEGYLAQEQGKMVFVARPSTEPELLRAMLDMCFAAFLGTFLGCVMAAGPWSVALCLVLLHSAALLGLWSMAAESHAQKHCVNLVGQFLSCFAFFHWGPGVARGDATQMGSLLSGVPPKLMPLIPCWIQEIVHYSFTFFWLEARRSSSRFFMDLDRVTCICGVLEAQQLAKGYQGSIVYAKCAQPEDEANIRGEIGDRMQSVDACIEVLLLAGMSSPALRELALAGIDIEHAGRASVVLPVVYLFIMNILAVVIALHAPAQHDWHVIPEKCVFICSRLGMLVGIARSPPDHRAFVLHVMTKCAAIYNVAGAIGILWQVTLHPGGTLPRGPWRLFTFSWHAGELLLLFLGITGTARLPWGSYLLQFFFARSLGQLTAGRVSCSCQSGSETDSGELLSDDSAEASGES</sequence>